<protein>
    <recommendedName>
        <fullName evidence="1">Bacterial dipeptidyl-peptidase SH3 domain-containing protein</fullName>
    </recommendedName>
</protein>
<gene>
    <name evidence="2" type="ORF">NSO95_13160</name>
</gene>
<evidence type="ECO:0000313" key="3">
    <source>
        <dbReference type="Proteomes" id="UP001206067"/>
    </source>
</evidence>
<comment type="caution">
    <text evidence="2">The sequence shown here is derived from an EMBL/GenBank/DDBJ whole genome shotgun (WGS) entry which is preliminary data.</text>
</comment>
<proteinExistence type="predicted"/>
<feature type="domain" description="Bacterial dipeptidyl-peptidase SH3" evidence="1">
    <location>
        <begin position="63"/>
        <end position="111"/>
    </location>
</feature>
<dbReference type="Pfam" id="PF18348">
    <property type="entry name" value="SH3_16"/>
    <property type="match status" value="1"/>
</dbReference>
<organism evidence="2 3">
    <name type="scientific">Parerythrobacter lacustris</name>
    <dbReference type="NCBI Taxonomy" id="2969984"/>
    <lineage>
        <taxon>Bacteria</taxon>
        <taxon>Pseudomonadati</taxon>
        <taxon>Pseudomonadota</taxon>
        <taxon>Alphaproteobacteria</taxon>
        <taxon>Sphingomonadales</taxon>
        <taxon>Erythrobacteraceae</taxon>
        <taxon>Parerythrobacter</taxon>
    </lineage>
</organism>
<dbReference type="RefSeq" id="WP_257596751.1">
    <property type="nucleotide sequence ID" value="NZ_JANKHH010000007.1"/>
</dbReference>
<evidence type="ECO:0000313" key="2">
    <source>
        <dbReference type="EMBL" id="MCR2834893.1"/>
    </source>
</evidence>
<evidence type="ECO:0000259" key="1">
    <source>
        <dbReference type="Pfam" id="PF18348"/>
    </source>
</evidence>
<name>A0ABT1XTC6_9SPHN</name>
<sequence>MSDVTQYQVPTGQLGLSGPVARPAPGTLPLRGDIAHIALADRYLVPHYAVPQVRSVGEEAVTLRLNPGDDADPVTELAAGSRFELLDTAGAWCWGAVGPEGPSGWLPAAALAPLGQ</sequence>
<keyword evidence="3" id="KW-1185">Reference proteome</keyword>
<dbReference type="EMBL" id="JANKHH010000007">
    <property type="protein sequence ID" value="MCR2834893.1"/>
    <property type="molecule type" value="Genomic_DNA"/>
</dbReference>
<accession>A0ABT1XTC6</accession>
<dbReference type="InterPro" id="IPR041382">
    <property type="entry name" value="SH3_16"/>
</dbReference>
<reference evidence="2 3" key="1">
    <citation type="submission" date="2022-08" db="EMBL/GenBank/DDBJ databases">
        <title>Polyphasic taxonomy analysis of Qipengyuania sp.RS5-5.</title>
        <authorList>
            <person name="Xamxidin M."/>
            <person name="Wu M."/>
        </authorList>
    </citation>
    <scope>NUCLEOTIDE SEQUENCE [LARGE SCALE GENOMIC DNA]</scope>
    <source>
        <strain evidence="2 3">RS5-5</strain>
    </source>
</reference>
<dbReference type="Proteomes" id="UP001206067">
    <property type="component" value="Unassembled WGS sequence"/>
</dbReference>